<protein>
    <submittedName>
        <fullName evidence="3">Nitrilase</fullName>
        <ecNumber evidence="3">3.5.5.1</ecNumber>
    </submittedName>
</protein>
<evidence type="ECO:0000256" key="1">
    <source>
        <dbReference type="ARBA" id="ARBA00022801"/>
    </source>
</evidence>
<dbReference type="PANTHER" id="PTHR43674">
    <property type="entry name" value="NITRILASE C965.09-RELATED"/>
    <property type="match status" value="1"/>
</dbReference>
<keyword evidence="4" id="KW-1185">Reference proteome</keyword>
<dbReference type="AlphaFoldDB" id="A0A292YGV0"/>
<evidence type="ECO:0000313" key="3">
    <source>
        <dbReference type="EMBL" id="GAX88173.1"/>
    </source>
</evidence>
<gene>
    <name evidence="3" type="ORF">LNAT_P1468</name>
</gene>
<dbReference type="EC" id="3.5.5.1" evidence="3"/>
<dbReference type="Proteomes" id="UP000217944">
    <property type="component" value="Unassembled WGS sequence"/>
</dbReference>
<feature type="domain" description="CN hydrolase" evidence="2">
    <location>
        <begin position="11"/>
        <end position="244"/>
    </location>
</feature>
<organism evidence="3 4">
    <name type="scientific">Lebetimonas natsushimae</name>
    <dbReference type="NCBI Taxonomy" id="1936991"/>
    <lineage>
        <taxon>Bacteria</taxon>
        <taxon>Pseudomonadati</taxon>
        <taxon>Campylobacterota</taxon>
        <taxon>Epsilonproteobacteria</taxon>
        <taxon>Nautiliales</taxon>
        <taxon>Nautiliaceae</taxon>
        <taxon>Lebetimonas</taxon>
    </lineage>
</organism>
<dbReference type="EMBL" id="BDME01000006">
    <property type="protein sequence ID" value="GAX88173.1"/>
    <property type="molecule type" value="Genomic_DNA"/>
</dbReference>
<dbReference type="InterPro" id="IPR050345">
    <property type="entry name" value="Aliph_Amidase/BUP"/>
</dbReference>
<comment type="caution">
    <text evidence="3">The sequence shown here is derived from an EMBL/GenBank/DDBJ whole genome shotgun (WGS) entry which is preliminary data.</text>
</comment>
<keyword evidence="1 3" id="KW-0378">Hydrolase</keyword>
<dbReference type="Pfam" id="PF00795">
    <property type="entry name" value="CN_hydrolase"/>
    <property type="match status" value="1"/>
</dbReference>
<reference evidence="3 4" key="1">
    <citation type="journal article" date="2017" name="Syst. Appl. Microbiol.">
        <title>Lebetimonas natsushimae sp. nov., a novel strictly anaerobic, moderately thermophilic chemoautotroph isolated from a deep-sea hydrothermal vent polychaete nest in the Mid-Okinawa Trough.</title>
        <authorList>
            <person name="Nagata R."/>
            <person name="Takaki Y."/>
            <person name="Tame A."/>
            <person name="Nunoura T."/>
            <person name="Muto H."/>
            <person name="Mino S."/>
            <person name="Sawayama S."/>
            <person name="Takai K."/>
            <person name="Nakagawa S."/>
        </authorList>
    </citation>
    <scope>NUCLEOTIDE SEQUENCE [LARGE SCALE GENOMIC DNA]</scope>
    <source>
        <strain evidence="3 4">HS1857</strain>
    </source>
</reference>
<sequence length="258" mass="30952">MIIASLQCADLPINKTKLDYYINIAKKENAKIFVLPEYVLNRFFNELVKTPKNFIIEQSRHQLELLKKLSKIYNITIIAPIVAYEGKNFFKVMIKAKNGRIFKYYQQILMPYSHWNEEKFFSKKDNNLLVFNIQNIRFGVMFGFESHFTQFWDYFENKKVDVVLIPSIGTFNSFNRWFELHKTFAFIKNFYVLRANRIGSWGDWEFYGKSYLVNPFGEIENILGSNEELMLSRIDKNLIKEARKEWKFNKLSREFNLM</sequence>
<dbReference type="GO" id="GO:0000257">
    <property type="term" value="F:nitrilase activity"/>
    <property type="evidence" value="ECO:0007669"/>
    <property type="project" value="UniProtKB-EC"/>
</dbReference>
<accession>A0A292YGV0</accession>
<dbReference type="InterPro" id="IPR003010">
    <property type="entry name" value="C-N_Hydrolase"/>
</dbReference>
<dbReference type="InterPro" id="IPR036526">
    <property type="entry name" value="C-N_Hydrolase_sf"/>
</dbReference>
<evidence type="ECO:0000259" key="2">
    <source>
        <dbReference type="Pfam" id="PF00795"/>
    </source>
</evidence>
<dbReference type="CDD" id="cd07197">
    <property type="entry name" value="nitrilase"/>
    <property type="match status" value="1"/>
</dbReference>
<name>A0A292YGV0_9BACT</name>
<dbReference type="PANTHER" id="PTHR43674:SF2">
    <property type="entry name" value="BETA-UREIDOPROPIONASE"/>
    <property type="match status" value="1"/>
</dbReference>
<dbReference type="SUPFAM" id="SSF56317">
    <property type="entry name" value="Carbon-nitrogen hydrolase"/>
    <property type="match status" value="1"/>
</dbReference>
<dbReference type="RefSeq" id="WP_096259998.1">
    <property type="nucleotide sequence ID" value="NZ_BDME01000006.1"/>
</dbReference>
<dbReference type="GO" id="GO:0033388">
    <property type="term" value="P:putrescine biosynthetic process from arginine"/>
    <property type="evidence" value="ECO:0007669"/>
    <property type="project" value="TreeGrafter"/>
</dbReference>
<dbReference type="GO" id="GO:0050126">
    <property type="term" value="F:N-carbamoylputrescine amidase activity"/>
    <property type="evidence" value="ECO:0007669"/>
    <property type="project" value="TreeGrafter"/>
</dbReference>
<proteinExistence type="predicted"/>
<dbReference type="Gene3D" id="3.60.110.10">
    <property type="entry name" value="Carbon-nitrogen hydrolase"/>
    <property type="match status" value="1"/>
</dbReference>
<evidence type="ECO:0000313" key="4">
    <source>
        <dbReference type="Proteomes" id="UP000217944"/>
    </source>
</evidence>
<dbReference type="OrthoDB" id="5357560at2"/>